<accession>A0A8T2PX78</accession>
<proteinExistence type="predicted"/>
<dbReference type="Proteomes" id="UP000824540">
    <property type="component" value="Unassembled WGS sequence"/>
</dbReference>
<evidence type="ECO:0000313" key="2">
    <source>
        <dbReference type="EMBL" id="KAG9355904.1"/>
    </source>
</evidence>
<name>A0A8T2PX78_9TELE</name>
<keyword evidence="3" id="KW-1185">Reference proteome</keyword>
<gene>
    <name evidence="2" type="ORF">JZ751_000748</name>
</gene>
<evidence type="ECO:0000313" key="3">
    <source>
        <dbReference type="Proteomes" id="UP000824540"/>
    </source>
</evidence>
<sequence length="237" mass="25406">MTISTHPIPRQGSKLDSTDADCWQGKGIAEVRTTLPIEPELEINRRFNSERRAKPPSPRYNVSSLSWTPPLNSAINIRGNGNLEARFMALKSVGEVGVNPPDPNLTLGPSTSEPRLRDRTGHAWDSLLLSCLDRQHCYFLARLPITGAVSSSMGISERQGERGEAGTGMSDISACGWSACYCAAGGGTRRLGGGGVAKRPLGLKVTCDGFMGEWFGGRLSASRDSDEPSNIVLCSVD</sequence>
<feature type="region of interest" description="Disordered" evidence="1">
    <location>
        <begin position="1"/>
        <end position="20"/>
    </location>
</feature>
<reference evidence="2" key="1">
    <citation type="thesis" date="2021" institute="BYU ScholarsArchive" country="Provo, UT, USA">
        <title>Applications of and Algorithms for Genome Assembly and Genomic Analyses with an Emphasis on Marine Teleosts.</title>
        <authorList>
            <person name="Pickett B.D."/>
        </authorList>
    </citation>
    <scope>NUCLEOTIDE SEQUENCE</scope>
    <source>
        <strain evidence="2">HI-2016</strain>
    </source>
</reference>
<dbReference type="AlphaFoldDB" id="A0A8T2PX78"/>
<comment type="caution">
    <text evidence="2">The sequence shown here is derived from an EMBL/GenBank/DDBJ whole genome shotgun (WGS) entry which is preliminary data.</text>
</comment>
<protein>
    <submittedName>
        <fullName evidence="2">Uncharacterized protein</fullName>
    </submittedName>
</protein>
<organism evidence="2 3">
    <name type="scientific">Albula glossodonta</name>
    <name type="common">roundjaw bonefish</name>
    <dbReference type="NCBI Taxonomy" id="121402"/>
    <lineage>
        <taxon>Eukaryota</taxon>
        <taxon>Metazoa</taxon>
        <taxon>Chordata</taxon>
        <taxon>Craniata</taxon>
        <taxon>Vertebrata</taxon>
        <taxon>Euteleostomi</taxon>
        <taxon>Actinopterygii</taxon>
        <taxon>Neopterygii</taxon>
        <taxon>Teleostei</taxon>
        <taxon>Albuliformes</taxon>
        <taxon>Albulidae</taxon>
        <taxon>Albula</taxon>
    </lineage>
</organism>
<dbReference type="EMBL" id="JAFBMS010000001">
    <property type="protein sequence ID" value="KAG9355904.1"/>
    <property type="molecule type" value="Genomic_DNA"/>
</dbReference>
<evidence type="ECO:0000256" key="1">
    <source>
        <dbReference type="SAM" id="MobiDB-lite"/>
    </source>
</evidence>